<keyword evidence="8" id="KW-0472">Membrane</keyword>
<evidence type="ECO:0000256" key="6">
    <source>
        <dbReference type="ARBA" id="ARBA00047561"/>
    </source>
</evidence>
<feature type="region of interest" description="Disordered" evidence="7">
    <location>
        <begin position="1"/>
        <end position="44"/>
    </location>
</feature>
<dbReference type="PANTHER" id="PTHR35330:SF1">
    <property type="entry name" value="SIROHEME BIOSYNTHESIS PROTEIN MET8"/>
    <property type="match status" value="1"/>
</dbReference>
<evidence type="ECO:0000256" key="2">
    <source>
        <dbReference type="ARBA" id="ARBA00012400"/>
    </source>
</evidence>
<evidence type="ECO:0000313" key="12">
    <source>
        <dbReference type="Proteomes" id="UP000249723"/>
    </source>
</evidence>
<dbReference type="Gene3D" id="3.40.50.720">
    <property type="entry name" value="NAD(P)-binding Rossmann-like Domain"/>
    <property type="match status" value="2"/>
</dbReference>
<dbReference type="SUPFAM" id="SSF51735">
    <property type="entry name" value="NAD(P)-binding Rossmann-fold domains"/>
    <property type="match status" value="1"/>
</dbReference>
<dbReference type="Gene3D" id="3.30.160.110">
    <property type="entry name" value="Siroheme synthase, domain 2"/>
    <property type="match status" value="1"/>
</dbReference>
<reference evidence="12" key="1">
    <citation type="submission" date="2016-10" db="EMBL/GenBank/DDBJ databases">
        <authorList>
            <person name="Jeantristanb JTB J.-T."/>
            <person name="Ricardo R."/>
        </authorList>
    </citation>
    <scope>NUCLEOTIDE SEQUENCE [LARGE SCALE GENOMIC DNA]</scope>
</reference>
<evidence type="ECO:0000256" key="5">
    <source>
        <dbReference type="ARBA" id="ARBA00023244"/>
    </source>
</evidence>
<keyword evidence="8" id="KW-0812">Transmembrane</keyword>
<dbReference type="EC" id="1.3.1.76" evidence="2"/>
<protein>
    <recommendedName>
        <fullName evidence="2">precorrin-2 dehydrogenase</fullName>
        <ecNumber evidence="2">1.3.1.76</ecNumber>
    </recommendedName>
</protein>
<name>A0A2X0KTX2_9BASI</name>
<dbReference type="GO" id="GO:0019354">
    <property type="term" value="P:siroheme biosynthetic process"/>
    <property type="evidence" value="ECO:0007669"/>
    <property type="project" value="UniProtKB-UniPathway"/>
</dbReference>
<dbReference type="SUPFAM" id="SSF75615">
    <property type="entry name" value="Siroheme synthase middle domains-like"/>
    <property type="match status" value="1"/>
</dbReference>
<dbReference type="Pfam" id="PF14824">
    <property type="entry name" value="Sirohm_synth_M"/>
    <property type="match status" value="1"/>
</dbReference>
<dbReference type="GO" id="GO:0043115">
    <property type="term" value="F:precorrin-2 dehydrogenase activity"/>
    <property type="evidence" value="ECO:0007669"/>
    <property type="project" value="UniProtKB-EC"/>
</dbReference>
<feature type="compositionally biased region" description="Low complexity" evidence="7">
    <location>
        <begin position="10"/>
        <end position="37"/>
    </location>
</feature>
<evidence type="ECO:0000256" key="8">
    <source>
        <dbReference type="SAM" id="Phobius"/>
    </source>
</evidence>
<comment type="pathway">
    <text evidence="1">Porphyrin-containing compound metabolism; siroheme biosynthesis; sirohydrochlorin from precorrin-2: step 1/1.</text>
</comment>
<dbReference type="InterPro" id="IPR006367">
    <property type="entry name" value="Sirohaem_synthase_N"/>
</dbReference>
<dbReference type="Proteomes" id="UP000249723">
    <property type="component" value="Unassembled WGS sequence"/>
</dbReference>
<dbReference type="UniPathway" id="UPA00262">
    <property type="reaction ID" value="UER00222"/>
</dbReference>
<dbReference type="AlphaFoldDB" id="A0A2X0KTX2"/>
<dbReference type="GO" id="GO:0004325">
    <property type="term" value="F:ferrochelatase activity"/>
    <property type="evidence" value="ECO:0007669"/>
    <property type="project" value="InterPro"/>
</dbReference>
<dbReference type="EMBL" id="FMWP01000088">
    <property type="protein sequence ID" value="SCZ96447.1"/>
    <property type="molecule type" value="Genomic_DNA"/>
</dbReference>
<dbReference type="STRING" id="289078.A0A2X0KTX2"/>
<evidence type="ECO:0000259" key="9">
    <source>
        <dbReference type="Pfam" id="PF14823"/>
    </source>
</evidence>
<evidence type="ECO:0000256" key="1">
    <source>
        <dbReference type="ARBA" id="ARBA00005010"/>
    </source>
</evidence>
<keyword evidence="12" id="KW-1185">Reference proteome</keyword>
<evidence type="ECO:0000256" key="3">
    <source>
        <dbReference type="ARBA" id="ARBA00023002"/>
    </source>
</evidence>
<dbReference type="InterPro" id="IPR028162">
    <property type="entry name" value="Met8_C"/>
</dbReference>
<proteinExistence type="predicted"/>
<dbReference type="InterPro" id="IPR036291">
    <property type="entry name" value="NAD(P)-bd_dom_sf"/>
</dbReference>
<keyword evidence="5" id="KW-0627">Porphyrin biosynthesis</keyword>
<gene>
    <name evidence="11" type="ORF">BZ3500_MVSOF-1268-A1-R1_CHR8-2G10199</name>
</gene>
<dbReference type="NCBIfam" id="TIGR01470">
    <property type="entry name" value="cysG_Nterm"/>
    <property type="match status" value="1"/>
</dbReference>
<feature type="domain" description="Siroheme biosynthesis protein Met8 C-terminal" evidence="9">
    <location>
        <begin position="205"/>
        <end position="271"/>
    </location>
</feature>
<dbReference type="InterPro" id="IPR028161">
    <property type="entry name" value="Met8-like"/>
</dbReference>
<organism evidence="11 12">
    <name type="scientific">Microbotryum saponariae</name>
    <dbReference type="NCBI Taxonomy" id="289078"/>
    <lineage>
        <taxon>Eukaryota</taxon>
        <taxon>Fungi</taxon>
        <taxon>Dikarya</taxon>
        <taxon>Basidiomycota</taxon>
        <taxon>Pucciniomycotina</taxon>
        <taxon>Microbotryomycetes</taxon>
        <taxon>Microbotryales</taxon>
        <taxon>Microbotryaceae</taxon>
        <taxon>Microbotryum</taxon>
    </lineage>
</organism>
<evidence type="ECO:0000259" key="10">
    <source>
        <dbReference type="Pfam" id="PF14824"/>
    </source>
</evidence>
<evidence type="ECO:0000256" key="7">
    <source>
        <dbReference type="SAM" id="MobiDB-lite"/>
    </source>
</evidence>
<accession>A0A2X0KTX2</accession>
<dbReference type="InterPro" id="IPR028281">
    <property type="entry name" value="Sirohaem_synthase_central"/>
</dbReference>
<keyword evidence="3" id="KW-0560">Oxidoreductase</keyword>
<dbReference type="Gene3D" id="1.10.3280.10">
    <property type="entry name" value="Siroheme synthase, domain 3"/>
    <property type="match status" value="1"/>
</dbReference>
<keyword evidence="8" id="KW-1133">Transmembrane helix</keyword>
<feature type="transmembrane region" description="Helical" evidence="8">
    <location>
        <begin position="311"/>
        <end position="332"/>
    </location>
</feature>
<comment type="catalytic activity">
    <reaction evidence="6">
        <text>precorrin-2 + NAD(+) = sirohydrochlorin + NADH + 2 H(+)</text>
        <dbReference type="Rhea" id="RHEA:15613"/>
        <dbReference type="ChEBI" id="CHEBI:15378"/>
        <dbReference type="ChEBI" id="CHEBI:57540"/>
        <dbReference type="ChEBI" id="CHEBI:57945"/>
        <dbReference type="ChEBI" id="CHEBI:58351"/>
        <dbReference type="ChEBI" id="CHEBI:58827"/>
        <dbReference type="EC" id="1.3.1.76"/>
    </reaction>
</comment>
<evidence type="ECO:0000313" key="11">
    <source>
        <dbReference type="EMBL" id="SCZ96447.1"/>
    </source>
</evidence>
<sequence>MASTPPDVVSTAPTQASSSSSSAPPASASSGSPSSSSVAQETETFPPIEPGASLILAWQIRNKRVLLVGGGVVAAGRLYALLNANAIVTLIAPSSHLSPEVQARINDPSLSTSLTYLDRKFQGEDDLQGFEMVLTAIDEVGLSSSICEMCRQRRIPVNVADVPPECDFYFGSIVRRGPLQIMVSTGGKGPRIANRIRRSIEETLPDQVGEAIENVGRLRADLRKVANGKDTKTIARRMDWMIRVCDKWTLAQLSAMDDRMREDILDGWEEGIAKGFYDVNGGVVGKVASKLKLDRCPMRDIPDGRPSRCPFLAGSSGFLLGIGTAVATFAMFSRRWN</sequence>
<dbReference type="OrthoDB" id="1721126at2759"/>
<keyword evidence="4" id="KW-0520">NAD</keyword>
<dbReference type="PANTHER" id="PTHR35330">
    <property type="entry name" value="SIROHEME BIOSYNTHESIS PROTEIN MET8"/>
    <property type="match status" value="1"/>
</dbReference>
<dbReference type="Pfam" id="PF13241">
    <property type="entry name" value="NAD_binding_7"/>
    <property type="match status" value="1"/>
</dbReference>
<evidence type="ECO:0000256" key="4">
    <source>
        <dbReference type="ARBA" id="ARBA00023027"/>
    </source>
</evidence>
<dbReference type="Pfam" id="PF14823">
    <property type="entry name" value="Sirohm_synth_C"/>
    <property type="match status" value="1"/>
</dbReference>
<feature type="domain" description="Siroheme synthase central" evidence="10">
    <location>
        <begin position="176"/>
        <end position="202"/>
    </location>
</feature>